<dbReference type="AlphaFoldDB" id="A0A017T5W0"/>
<dbReference type="OrthoDB" id="8897756at2"/>
<feature type="chain" id="PRO_5001496641" description="SMP-30/Gluconolactonase/LRE-like region domain-containing protein" evidence="1">
    <location>
        <begin position="27"/>
        <end position="300"/>
    </location>
</feature>
<evidence type="ECO:0008006" key="4">
    <source>
        <dbReference type="Google" id="ProtNLM"/>
    </source>
</evidence>
<sequence>MRYLDTRWLWPLLIVAACGGSSGGGAADENPDPDEPVVAQRIALDGDPNGLFWDAASGTLYIADDNNNRILSWTEENGVALAAELPEAPPDGPGLGQVVKTADGTLVATRFGHGTDGAVVFAKPDGTSGVVPNLDPVRRRLGLTIAPDGTLYDTFFVSLNGVKNGSIARLDLSGTETEVVTGFQKPVGVVAVGDDLVVSDQDRDTVFRTPPSDGATLEVLAQLEGPDLLCVGPDGTFYSGGKQGSVRQIQGGGQFSEVMGDFQEVRGVAYDAKRRRLFVADHDGTEGDGVNHALHILPVD</sequence>
<dbReference type="RefSeq" id="WP_044243844.1">
    <property type="nucleotide sequence ID" value="NZ_ASRX01000031.1"/>
</dbReference>
<evidence type="ECO:0000313" key="2">
    <source>
        <dbReference type="EMBL" id="EYF04643.1"/>
    </source>
</evidence>
<dbReference type="STRING" id="1192034.CAP_4319"/>
<name>A0A017T5W0_9BACT</name>
<dbReference type="Gene3D" id="2.120.10.30">
    <property type="entry name" value="TolB, C-terminal domain"/>
    <property type="match status" value="1"/>
</dbReference>
<dbReference type="InterPro" id="IPR011042">
    <property type="entry name" value="6-blade_b-propeller_TolB-like"/>
</dbReference>
<evidence type="ECO:0000313" key="3">
    <source>
        <dbReference type="Proteomes" id="UP000019678"/>
    </source>
</evidence>
<gene>
    <name evidence="2" type="ORF">CAP_4319</name>
</gene>
<dbReference type="Proteomes" id="UP000019678">
    <property type="component" value="Unassembled WGS sequence"/>
</dbReference>
<comment type="caution">
    <text evidence="2">The sequence shown here is derived from an EMBL/GenBank/DDBJ whole genome shotgun (WGS) entry which is preliminary data.</text>
</comment>
<reference evidence="2 3" key="1">
    <citation type="submission" date="2013-05" db="EMBL/GenBank/DDBJ databases">
        <title>Genome assembly of Chondromyces apiculatus DSM 436.</title>
        <authorList>
            <person name="Sharma G."/>
            <person name="Khatri I."/>
            <person name="Kaur C."/>
            <person name="Mayilraj S."/>
            <person name="Subramanian S."/>
        </authorList>
    </citation>
    <scope>NUCLEOTIDE SEQUENCE [LARGE SCALE GENOMIC DNA]</scope>
    <source>
        <strain evidence="2 3">DSM 436</strain>
    </source>
</reference>
<dbReference type="SUPFAM" id="SSF63829">
    <property type="entry name" value="Calcium-dependent phosphotriesterase"/>
    <property type="match status" value="1"/>
</dbReference>
<keyword evidence="1" id="KW-0732">Signal</keyword>
<dbReference type="PROSITE" id="PS51257">
    <property type="entry name" value="PROKAR_LIPOPROTEIN"/>
    <property type="match status" value="1"/>
</dbReference>
<proteinExistence type="predicted"/>
<protein>
    <recommendedName>
        <fullName evidence="4">SMP-30/Gluconolactonase/LRE-like region domain-containing protein</fullName>
    </recommendedName>
</protein>
<keyword evidence="3" id="KW-1185">Reference proteome</keyword>
<evidence type="ECO:0000256" key="1">
    <source>
        <dbReference type="SAM" id="SignalP"/>
    </source>
</evidence>
<dbReference type="EMBL" id="ASRX01000031">
    <property type="protein sequence ID" value="EYF04643.1"/>
    <property type="molecule type" value="Genomic_DNA"/>
</dbReference>
<dbReference type="eggNOG" id="COG3386">
    <property type="taxonomic scope" value="Bacteria"/>
</dbReference>
<accession>A0A017T5W0</accession>
<feature type="signal peptide" evidence="1">
    <location>
        <begin position="1"/>
        <end position="26"/>
    </location>
</feature>
<organism evidence="2 3">
    <name type="scientific">Chondromyces apiculatus DSM 436</name>
    <dbReference type="NCBI Taxonomy" id="1192034"/>
    <lineage>
        <taxon>Bacteria</taxon>
        <taxon>Pseudomonadati</taxon>
        <taxon>Myxococcota</taxon>
        <taxon>Polyangia</taxon>
        <taxon>Polyangiales</taxon>
        <taxon>Polyangiaceae</taxon>
        <taxon>Chondromyces</taxon>
    </lineage>
</organism>